<protein>
    <submittedName>
        <fullName evidence="2">Uncharacterized protein</fullName>
    </submittedName>
</protein>
<name>A0A194Q0H8_PAPXU</name>
<accession>A0A194Q0H8</accession>
<proteinExistence type="predicted"/>
<organism evidence="2 3">
    <name type="scientific">Papilio xuthus</name>
    <name type="common">Asian swallowtail butterfly</name>
    <dbReference type="NCBI Taxonomy" id="66420"/>
    <lineage>
        <taxon>Eukaryota</taxon>
        <taxon>Metazoa</taxon>
        <taxon>Ecdysozoa</taxon>
        <taxon>Arthropoda</taxon>
        <taxon>Hexapoda</taxon>
        <taxon>Insecta</taxon>
        <taxon>Pterygota</taxon>
        <taxon>Neoptera</taxon>
        <taxon>Endopterygota</taxon>
        <taxon>Lepidoptera</taxon>
        <taxon>Glossata</taxon>
        <taxon>Ditrysia</taxon>
        <taxon>Papilionoidea</taxon>
        <taxon>Papilionidae</taxon>
        <taxon>Papilioninae</taxon>
        <taxon>Papilio</taxon>
    </lineage>
</organism>
<evidence type="ECO:0000313" key="2">
    <source>
        <dbReference type="EMBL" id="KPI96920.1"/>
    </source>
</evidence>
<reference evidence="2 3" key="1">
    <citation type="journal article" date="2015" name="Nat. Commun.">
        <title>Outbred genome sequencing and CRISPR/Cas9 gene editing in butterflies.</title>
        <authorList>
            <person name="Li X."/>
            <person name="Fan D."/>
            <person name="Zhang W."/>
            <person name="Liu G."/>
            <person name="Zhang L."/>
            <person name="Zhao L."/>
            <person name="Fang X."/>
            <person name="Chen L."/>
            <person name="Dong Y."/>
            <person name="Chen Y."/>
            <person name="Ding Y."/>
            <person name="Zhao R."/>
            <person name="Feng M."/>
            <person name="Zhu Y."/>
            <person name="Feng Y."/>
            <person name="Jiang X."/>
            <person name="Zhu D."/>
            <person name="Xiang H."/>
            <person name="Feng X."/>
            <person name="Li S."/>
            <person name="Wang J."/>
            <person name="Zhang G."/>
            <person name="Kronforst M.R."/>
            <person name="Wang W."/>
        </authorList>
    </citation>
    <scope>NUCLEOTIDE SEQUENCE [LARGE SCALE GENOMIC DNA]</scope>
    <source>
        <strain evidence="2">Ya'a_city_454_Px</strain>
        <tissue evidence="2">Whole body</tissue>
    </source>
</reference>
<keyword evidence="3" id="KW-1185">Reference proteome</keyword>
<dbReference type="AlphaFoldDB" id="A0A194Q0H8"/>
<feature type="region of interest" description="Disordered" evidence="1">
    <location>
        <begin position="1"/>
        <end position="31"/>
    </location>
</feature>
<gene>
    <name evidence="2" type="ORF">RR46_05045</name>
</gene>
<evidence type="ECO:0000256" key="1">
    <source>
        <dbReference type="SAM" id="MobiDB-lite"/>
    </source>
</evidence>
<sequence>MNKASNGLRVSGVRAASSERRPVAAAARPDTRDAFQLSAQSPRRNMKFCTMYKISYVAKKKKVHLYCMPCLETSQRILNIKHAT</sequence>
<dbReference type="EMBL" id="KQ459592">
    <property type="protein sequence ID" value="KPI96920.1"/>
    <property type="molecule type" value="Genomic_DNA"/>
</dbReference>
<evidence type="ECO:0000313" key="3">
    <source>
        <dbReference type="Proteomes" id="UP000053268"/>
    </source>
</evidence>
<dbReference type="Proteomes" id="UP000053268">
    <property type="component" value="Unassembled WGS sequence"/>
</dbReference>